<feature type="region of interest" description="Disordered" evidence="1">
    <location>
        <begin position="186"/>
        <end position="233"/>
    </location>
</feature>
<dbReference type="Proteomes" id="UP000019376">
    <property type="component" value="Unassembled WGS sequence"/>
</dbReference>
<feature type="compositionally biased region" description="Polar residues" evidence="1">
    <location>
        <begin position="463"/>
        <end position="474"/>
    </location>
</feature>
<reference evidence="3 4" key="1">
    <citation type="journal article" date="2013" name="PLoS ONE">
        <title>Genomic and secretomic analyses reveal unique features of the lignocellulolytic enzyme system of Penicillium decumbens.</title>
        <authorList>
            <person name="Liu G."/>
            <person name="Zhang L."/>
            <person name="Wei X."/>
            <person name="Zou G."/>
            <person name="Qin Y."/>
            <person name="Ma L."/>
            <person name="Li J."/>
            <person name="Zheng H."/>
            <person name="Wang S."/>
            <person name="Wang C."/>
            <person name="Xun L."/>
            <person name="Zhao G.-P."/>
            <person name="Zhou Z."/>
            <person name="Qu Y."/>
        </authorList>
    </citation>
    <scope>NUCLEOTIDE SEQUENCE [LARGE SCALE GENOMIC DNA]</scope>
    <source>
        <strain evidence="4">114-2 / CGMCC 5302</strain>
    </source>
</reference>
<feature type="compositionally biased region" description="Low complexity" evidence="1">
    <location>
        <begin position="186"/>
        <end position="228"/>
    </location>
</feature>
<evidence type="ECO:0000256" key="2">
    <source>
        <dbReference type="SAM" id="Phobius"/>
    </source>
</evidence>
<organism evidence="3 4">
    <name type="scientific">Penicillium oxalicum (strain 114-2 / CGMCC 5302)</name>
    <name type="common">Penicillium decumbens</name>
    <dbReference type="NCBI Taxonomy" id="933388"/>
    <lineage>
        <taxon>Eukaryota</taxon>
        <taxon>Fungi</taxon>
        <taxon>Dikarya</taxon>
        <taxon>Ascomycota</taxon>
        <taxon>Pezizomycotina</taxon>
        <taxon>Eurotiomycetes</taxon>
        <taxon>Eurotiomycetidae</taxon>
        <taxon>Eurotiales</taxon>
        <taxon>Aspergillaceae</taxon>
        <taxon>Penicillium</taxon>
    </lineage>
</organism>
<evidence type="ECO:0008006" key="5">
    <source>
        <dbReference type="Google" id="ProtNLM"/>
    </source>
</evidence>
<evidence type="ECO:0000256" key="1">
    <source>
        <dbReference type="SAM" id="MobiDB-lite"/>
    </source>
</evidence>
<dbReference type="AlphaFoldDB" id="S8B6C9"/>
<accession>S8B6C9</accession>
<feature type="region of interest" description="Disordered" evidence="1">
    <location>
        <begin position="134"/>
        <end position="157"/>
    </location>
</feature>
<dbReference type="STRING" id="933388.S8B6C9"/>
<evidence type="ECO:0000313" key="3">
    <source>
        <dbReference type="EMBL" id="EPS30202.1"/>
    </source>
</evidence>
<name>S8B6C9_PENO1</name>
<feature type="compositionally biased region" description="Low complexity" evidence="1">
    <location>
        <begin position="315"/>
        <end position="328"/>
    </location>
</feature>
<feature type="compositionally biased region" description="Low complexity" evidence="1">
    <location>
        <begin position="412"/>
        <end position="436"/>
    </location>
</feature>
<feature type="compositionally biased region" description="Low complexity" evidence="1">
    <location>
        <begin position="143"/>
        <end position="157"/>
    </location>
</feature>
<dbReference type="HOGENOM" id="CLU_576329_0_0_1"/>
<evidence type="ECO:0000313" key="4">
    <source>
        <dbReference type="Proteomes" id="UP000019376"/>
    </source>
</evidence>
<sequence length="474" mass="48849">MLESVVSGHDRDSDACDSLQALADPAQPAGSNDDALSKRQDPAVSIATVIETIVHIVDSNLKTVWESSGVNLPLTLSDLAFGTVLLPDSTTSPSASPSATLSVVSLNTTVTQSTTTQLAIALPSKTSAAAVSPALRSSSRHIPSPVTTPTSWPTSTPVFKVGNYNSTSTYSNATTLVINTALSSSAPISTSGSTTSEDPSSTISPSSENGSTSTPTSETTQSPTSGSGLDPTTSKIVGGVVGSVAGLAMIVLVLFYLLRRRKMMFQQKNSAPLPLPSDDGGTTREVSTISSNDPLFAASYLSPAFAKRWRQSTATVRSDSTVSSSTPSERGFQKISGRKIPPVLTHGGDGYGGGFDERSPTYPGMSPVSPGGAGGTTSPLSQAPPPTLPHGMVLDTKYTLEAEEGTESPIRSSPVRLPVSSSVSVGSPTTVTPTTPIAQPQSAIAVIPRRPDGLGRSFPSYDGSRSSRFTESID</sequence>
<gene>
    <name evidence="3" type="ORF">PDE_05152</name>
</gene>
<dbReference type="eggNOG" id="ENOG502SG5B">
    <property type="taxonomic scope" value="Eukaryota"/>
</dbReference>
<feature type="region of interest" description="Disordered" evidence="1">
    <location>
        <begin position="315"/>
        <end position="474"/>
    </location>
</feature>
<keyword evidence="2" id="KW-0472">Membrane</keyword>
<feature type="transmembrane region" description="Helical" evidence="2">
    <location>
        <begin position="236"/>
        <end position="258"/>
    </location>
</feature>
<keyword evidence="2" id="KW-0812">Transmembrane</keyword>
<dbReference type="OrthoDB" id="5421784at2759"/>
<keyword evidence="2" id="KW-1133">Transmembrane helix</keyword>
<dbReference type="EMBL" id="KB644412">
    <property type="protein sequence ID" value="EPS30202.1"/>
    <property type="molecule type" value="Genomic_DNA"/>
</dbReference>
<keyword evidence="4" id="KW-1185">Reference proteome</keyword>
<dbReference type="PhylomeDB" id="S8B6C9"/>
<protein>
    <recommendedName>
        <fullName evidence="5">Mid2 domain-containing protein</fullName>
    </recommendedName>
</protein>
<proteinExistence type="predicted"/>